<accession>A0ABM4D0Z2</accession>
<keyword evidence="6 10" id="KW-0472">Membrane</keyword>
<evidence type="ECO:0000256" key="6">
    <source>
        <dbReference type="ARBA" id="ARBA00023136"/>
    </source>
</evidence>
<keyword evidence="2" id="KW-1003">Cell membrane</keyword>
<keyword evidence="5" id="KW-0297">G-protein coupled receptor</keyword>
<evidence type="ECO:0000256" key="10">
    <source>
        <dbReference type="SAM" id="Phobius"/>
    </source>
</evidence>
<evidence type="ECO:0000256" key="9">
    <source>
        <dbReference type="ARBA" id="ARBA00023224"/>
    </source>
</evidence>
<evidence type="ECO:0000313" key="12">
    <source>
        <dbReference type="Proteomes" id="UP001652625"/>
    </source>
</evidence>
<dbReference type="GeneID" id="136088158"/>
<evidence type="ECO:0000256" key="7">
    <source>
        <dbReference type="ARBA" id="ARBA00023170"/>
    </source>
</evidence>
<feature type="transmembrane region" description="Helical" evidence="10">
    <location>
        <begin position="286"/>
        <end position="308"/>
    </location>
</feature>
<keyword evidence="8" id="KW-0325">Glycoprotein</keyword>
<evidence type="ECO:0000256" key="5">
    <source>
        <dbReference type="ARBA" id="ARBA00023040"/>
    </source>
</evidence>
<dbReference type="Pfam" id="PF00001">
    <property type="entry name" value="7tm_1"/>
    <property type="match status" value="1"/>
</dbReference>
<comment type="subcellular location">
    <subcellularLocation>
        <location evidence="1">Cell membrane</location>
        <topology evidence="1">Multi-pass membrane protein</topology>
    </subcellularLocation>
</comment>
<dbReference type="PANTHER" id="PTHR24246:SF27">
    <property type="entry name" value="ADENOSINE RECEPTOR, ISOFORM A"/>
    <property type="match status" value="1"/>
</dbReference>
<dbReference type="RefSeq" id="XP_065667908.1">
    <property type="nucleotide sequence ID" value="XM_065811836.1"/>
</dbReference>
<keyword evidence="4 10" id="KW-1133">Transmembrane helix</keyword>
<reference evidence="13" key="1">
    <citation type="submission" date="2025-08" db="UniProtKB">
        <authorList>
            <consortium name="RefSeq"/>
        </authorList>
    </citation>
    <scope>IDENTIFICATION</scope>
</reference>
<feature type="domain" description="G-protein coupled receptors family 1 profile" evidence="11">
    <location>
        <begin position="186"/>
        <end position="426"/>
    </location>
</feature>
<feature type="transmembrane region" description="Helical" evidence="10">
    <location>
        <begin position="379"/>
        <end position="401"/>
    </location>
</feature>
<keyword evidence="12" id="KW-1185">Reference proteome</keyword>
<keyword evidence="3 10" id="KW-0812">Transmembrane</keyword>
<dbReference type="InterPro" id="IPR017452">
    <property type="entry name" value="GPCR_Rhodpsn_7TM"/>
</dbReference>
<dbReference type="SUPFAM" id="SSF81321">
    <property type="entry name" value="Family A G protein-coupled receptor-like"/>
    <property type="match status" value="1"/>
</dbReference>
<dbReference type="CDD" id="cd00637">
    <property type="entry name" value="7tm_classA_rhodopsin-like"/>
    <property type="match status" value="1"/>
</dbReference>
<evidence type="ECO:0000256" key="8">
    <source>
        <dbReference type="ARBA" id="ARBA00023180"/>
    </source>
</evidence>
<feature type="transmembrane region" description="Helical" evidence="10">
    <location>
        <begin position="207"/>
        <end position="227"/>
    </location>
</feature>
<evidence type="ECO:0000256" key="2">
    <source>
        <dbReference type="ARBA" id="ARBA00022475"/>
    </source>
</evidence>
<dbReference type="PRINTS" id="PR00237">
    <property type="entry name" value="GPCRRHODOPSN"/>
</dbReference>
<evidence type="ECO:0000256" key="3">
    <source>
        <dbReference type="ARBA" id="ARBA00022692"/>
    </source>
</evidence>
<dbReference type="Gene3D" id="1.20.1070.10">
    <property type="entry name" value="Rhodopsin 7-helix transmembrane proteins"/>
    <property type="match status" value="1"/>
</dbReference>
<sequence>MKITSQLNMPISSSSNSASVKDKPHCMNIFLLQGWALPVRSSFRFSNQQKELLYKYFIRGEESGNKMSPEQVYMQLRKELPPDQYVASQQIRSLFSRFSNLKRKGKLVEPTTENNENSQVNDNKEVYGENDDFNLAGDNEDDNKYEEDIANLAKEICLVWKVNDWVAVAYEKQWNIGYIVEFGIIFNFILILVILSEKKLRSITNAYIVNKIIVNLLIATSVALFDIDFMLRGNYPYGTILCGFKEVLLLFTLPSSVLNLLLLTIKRFVSVFFPFKRTKNFSKRRVLISILCSWMYTINVGLYSIYINGLSAITVIQKICALKLSIEFGIYFVSVNFLLSVLIMTGLYFSLFLMAFQYIKKSKRFNCFQRNLKVAKTSFLLFINFLACWASFIVLALSNLLCNGCHSREITWIGNFINYYHVLFNP</sequence>
<name>A0ABM4D0Z2_HYDVU</name>
<evidence type="ECO:0000259" key="11">
    <source>
        <dbReference type="PROSITE" id="PS50262"/>
    </source>
</evidence>
<evidence type="ECO:0000256" key="1">
    <source>
        <dbReference type="ARBA" id="ARBA00004651"/>
    </source>
</evidence>
<protein>
    <submittedName>
        <fullName evidence="13">Histamine H2 receptor-like</fullName>
    </submittedName>
</protein>
<dbReference type="Proteomes" id="UP001652625">
    <property type="component" value="Chromosome 12"/>
</dbReference>
<evidence type="ECO:0000313" key="13">
    <source>
        <dbReference type="RefSeq" id="XP_065667908.1"/>
    </source>
</evidence>
<keyword evidence="7" id="KW-0675">Receptor</keyword>
<dbReference type="PROSITE" id="PS50262">
    <property type="entry name" value="G_PROTEIN_RECEP_F1_2"/>
    <property type="match status" value="1"/>
</dbReference>
<gene>
    <name evidence="13" type="primary">LOC136088158</name>
</gene>
<dbReference type="InterPro" id="IPR000276">
    <property type="entry name" value="GPCR_Rhodpsn"/>
</dbReference>
<feature type="transmembrane region" description="Helical" evidence="10">
    <location>
        <begin position="176"/>
        <end position="195"/>
    </location>
</feature>
<proteinExistence type="predicted"/>
<evidence type="ECO:0000256" key="4">
    <source>
        <dbReference type="ARBA" id="ARBA00022989"/>
    </source>
</evidence>
<organism evidence="12 13">
    <name type="scientific">Hydra vulgaris</name>
    <name type="common">Hydra</name>
    <name type="synonym">Hydra attenuata</name>
    <dbReference type="NCBI Taxonomy" id="6087"/>
    <lineage>
        <taxon>Eukaryota</taxon>
        <taxon>Metazoa</taxon>
        <taxon>Cnidaria</taxon>
        <taxon>Hydrozoa</taxon>
        <taxon>Hydroidolina</taxon>
        <taxon>Anthoathecata</taxon>
        <taxon>Aplanulata</taxon>
        <taxon>Hydridae</taxon>
        <taxon>Hydra</taxon>
    </lineage>
</organism>
<feature type="transmembrane region" description="Helical" evidence="10">
    <location>
        <begin position="247"/>
        <end position="265"/>
    </location>
</feature>
<keyword evidence="9" id="KW-0807">Transducer</keyword>
<dbReference type="PANTHER" id="PTHR24246">
    <property type="entry name" value="OLFACTORY RECEPTOR AND ADENOSINE RECEPTOR"/>
    <property type="match status" value="1"/>
</dbReference>
<feature type="transmembrane region" description="Helical" evidence="10">
    <location>
        <begin position="328"/>
        <end position="359"/>
    </location>
</feature>